<name>A0A2I4CNL2_AUSLI</name>
<accession>A0A2I4CNL2</accession>
<gene>
    <name evidence="3" type="primary">LOC106530484</name>
</gene>
<dbReference type="RefSeq" id="XP_013881569.1">
    <property type="nucleotide sequence ID" value="XM_014026115.1"/>
</dbReference>
<organism evidence="2 3">
    <name type="scientific">Austrofundulus limnaeus</name>
    <name type="common">Annual killifish</name>
    <dbReference type="NCBI Taxonomy" id="52670"/>
    <lineage>
        <taxon>Eukaryota</taxon>
        <taxon>Metazoa</taxon>
        <taxon>Chordata</taxon>
        <taxon>Craniata</taxon>
        <taxon>Vertebrata</taxon>
        <taxon>Euteleostomi</taxon>
        <taxon>Actinopterygii</taxon>
        <taxon>Neopterygii</taxon>
        <taxon>Teleostei</taxon>
        <taxon>Neoteleostei</taxon>
        <taxon>Acanthomorphata</taxon>
        <taxon>Ovalentaria</taxon>
        <taxon>Atherinomorphae</taxon>
        <taxon>Cyprinodontiformes</taxon>
        <taxon>Rivulidae</taxon>
        <taxon>Austrofundulus</taxon>
    </lineage>
</organism>
<sequence length="191" mass="21203">MGWMDRISAAVTASVSTLRNRLRPTIPTPIPSRGEPVHRFFLRPFRVHPQEVDPPTPEQSPSPILREFDLLAHLFMLMEDVQPLSEESLSSSDSFISSIDIHTPQELRHIPLITTPDEEPLSEPAPPPTPAPPPRRRSRLPVSIRRLQRPVPGPAAAVEPDEKPLSEMEDSQPLGESLSSSDSSISTIDTH</sequence>
<dbReference type="KEGG" id="alim:106530484"/>
<dbReference type="InParanoid" id="A0A2I4CNL2"/>
<feature type="compositionally biased region" description="Low complexity" evidence="1">
    <location>
        <begin position="179"/>
        <end position="191"/>
    </location>
</feature>
<evidence type="ECO:0000313" key="2">
    <source>
        <dbReference type="Proteomes" id="UP000192220"/>
    </source>
</evidence>
<dbReference type="AlphaFoldDB" id="A0A2I4CNL2"/>
<evidence type="ECO:0000256" key="1">
    <source>
        <dbReference type="SAM" id="MobiDB-lite"/>
    </source>
</evidence>
<dbReference type="GeneID" id="106530484"/>
<dbReference type="Proteomes" id="UP000192220">
    <property type="component" value="Unplaced"/>
</dbReference>
<feature type="region of interest" description="Disordered" evidence="1">
    <location>
        <begin position="115"/>
        <end position="191"/>
    </location>
</feature>
<reference evidence="3" key="1">
    <citation type="submission" date="2025-08" db="UniProtKB">
        <authorList>
            <consortium name="RefSeq"/>
        </authorList>
    </citation>
    <scope>IDENTIFICATION</scope>
</reference>
<proteinExistence type="predicted"/>
<keyword evidence="2" id="KW-1185">Reference proteome</keyword>
<evidence type="ECO:0000313" key="3">
    <source>
        <dbReference type="RefSeq" id="XP_013881569.1"/>
    </source>
</evidence>
<protein>
    <submittedName>
        <fullName evidence="3">SET-binding protein</fullName>
    </submittedName>
</protein>
<feature type="non-terminal residue" evidence="3">
    <location>
        <position position="191"/>
    </location>
</feature>
<feature type="compositionally biased region" description="Pro residues" evidence="1">
    <location>
        <begin position="123"/>
        <end position="133"/>
    </location>
</feature>